<name>A0A7C5YV88_9CREN</name>
<gene>
    <name evidence="2" type="ORF">ENL47_00210</name>
    <name evidence="3" type="ORF">ENL47_10135</name>
</gene>
<feature type="transmembrane region" description="Helical" evidence="1">
    <location>
        <begin position="133"/>
        <end position="165"/>
    </location>
</feature>
<feature type="transmembrane region" description="Helical" evidence="1">
    <location>
        <begin position="78"/>
        <end position="96"/>
    </location>
</feature>
<keyword evidence="1" id="KW-0812">Transmembrane</keyword>
<organism evidence="2">
    <name type="scientific">Ignisphaera aggregans</name>
    <dbReference type="NCBI Taxonomy" id="334771"/>
    <lineage>
        <taxon>Archaea</taxon>
        <taxon>Thermoproteota</taxon>
        <taxon>Thermoprotei</taxon>
        <taxon>Desulfurococcales</taxon>
        <taxon>Desulfurococcaceae</taxon>
        <taxon>Ignisphaera</taxon>
    </lineage>
</organism>
<dbReference type="EMBL" id="DRUB01000199">
    <property type="protein sequence ID" value="HHR97128.1"/>
    <property type="molecule type" value="Genomic_DNA"/>
</dbReference>
<proteinExistence type="predicted"/>
<comment type="caution">
    <text evidence="2">The sequence shown here is derived from an EMBL/GenBank/DDBJ whole genome shotgun (WGS) entry which is preliminary data.</text>
</comment>
<dbReference type="EMBL" id="DRUB01000001">
    <property type="protein sequence ID" value="HHR95275.1"/>
    <property type="molecule type" value="Genomic_DNA"/>
</dbReference>
<feature type="transmembrane region" description="Helical" evidence="1">
    <location>
        <begin position="21"/>
        <end position="42"/>
    </location>
</feature>
<dbReference type="AlphaFoldDB" id="A0A7C5YV88"/>
<feature type="transmembrane region" description="Helical" evidence="1">
    <location>
        <begin position="271"/>
        <end position="288"/>
    </location>
</feature>
<evidence type="ECO:0000313" key="3">
    <source>
        <dbReference type="EMBL" id="HHR97128.1"/>
    </source>
</evidence>
<feature type="transmembrane region" description="Helical" evidence="1">
    <location>
        <begin position="48"/>
        <end position="66"/>
    </location>
</feature>
<evidence type="ECO:0008006" key="4">
    <source>
        <dbReference type="Google" id="ProtNLM"/>
    </source>
</evidence>
<evidence type="ECO:0000313" key="2">
    <source>
        <dbReference type="EMBL" id="HHR95275.1"/>
    </source>
</evidence>
<sequence length="480" mass="55777">MHNLDQNHLQNNVIFTNRQRKALIILSFIIIAASLNIGLNYYDVMWWVSWYRIVHAHGIFSLPSIYTLCEPPTCKAPYLPLAIIMFIASYALATLIPQTIRYIIIKIILVIIPAIIVFYILKKYRGIDIAILWLLSLPFLQIVLVLQFDVLISMFIMLSTLYLMINKEHYSALFNALAILIKPVAIILVPLHIFLLFIKKKYRECIKYLFVFILTLLIFIIPFFIVAPNKFIENTIQFHSSRAPQDLSLWAILTIVEESNIADKLKFIDNLWLIPFFLCYLTLFTIIYKANKNQIDTNTLYGILTSAFPLLLFIMFNKIGNLNYLIWIVPVSFLTLKFKYIKRFYLLTSLLILLCSLPYAIILLLAPASAEEFVFIVEDLSYWDAKALITQSINYYIIYVLSLLRIYITIPLINFLTPTEALKLFSFILLELNNLRKALLIIVTIVTQILFTTISLFYLSTITNNHKYQNKNICCGKVII</sequence>
<feature type="transmembrane region" description="Helical" evidence="1">
    <location>
        <begin position="102"/>
        <end position="121"/>
    </location>
</feature>
<reference evidence="2" key="1">
    <citation type="journal article" date="2020" name="mSystems">
        <title>Genome- and Community-Level Interaction Insights into Carbon Utilization and Element Cycling Functions of Hydrothermarchaeota in Hydrothermal Sediment.</title>
        <authorList>
            <person name="Zhou Z."/>
            <person name="Liu Y."/>
            <person name="Xu W."/>
            <person name="Pan J."/>
            <person name="Luo Z.H."/>
            <person name="Li M."/>
        </authorList>
    </citation>
    <scope>NUCLEOTIDE SEQUENCE [LARGE SCALE GENOMIC DNA]</scope>
    <source>
        <strain evidence="2">SpSt-1</strain>
    </source>
</reference>
<feature type="transmembrane region" description="Helical" evidence="1">
    <location>
        <begin position="177"/>
        <end position="198"/>
    </location>
</feature>
<keyword evidence="1" id="KW-1133">Transmembrane helix</keyword>
<feature type="transmembrane region" description="Helical" evidence="1">
    <location>
        <begin position="345"/>
        <end position="366"/>
    </location>
</feature>
<accession>A0A7C5YV88</accession>
<keyword evidence="1" id="KW-0472">Membrane</keyword>
<feature type="transmembrane region" description="Helical" evidence="1">
    <location>
        <begin position="205"/>
        <end position="225"/>
    </location>
</feature>
<protein>
    <recommendedName>
        <fullName evidence="4">DUF2029 domain-containing protein</fullName>
    </recommendedName>
</protein>
<evidence type="ECO:0000256" key="1">
    <source>
        <dbReference type="SAM" id="Phobius"/>
    </source>
</evidence>
<feature type="transmembrane region" description="Helical" evidence="1">
    <location>
        <begin position="438"/>
        <end position="459"/>
    </location>
</feature>
<feature type="transmembrane region" description="Helical" evidence="1">
    <location>
        <begin position="396"/>
        <end position="417"/>
    </location>
</feature>